<comment type="caution">
    <text evidence="2">The sequence shown here is derived from an EMBL/GenBank/DDBJ whole genome shotgun (WGS) entry which is preliminary data.</text>
</comment>
<keyword evidence="3" id="KW-1185">Reference proteome</keyword>
<proteinExistence type="predicted"/>
<dbReference type="Proteomes" id="UP001159363">
    <property type="component" value="Chromosome 6"/>
</dbReference>
<organism evidence="2 3">
    <name type="scientific">Dryococelus australis</name>
    <dbReference type="NCBI Taxonomy" id="614101"/>
    <lineage>
        <taxon>Eukaryota</taxon>
        <taxon>Metazoa</taxon>
        <taxon>Ecdysozoa</taxon>
        <taxon>Arthropoda</taxon>
        <taxon>Hexapoda</taxon>
        <taxon>Insecta</taxon>
        <taxon>Pterygota</taxon>
        <taxon>Neoptera</taxon>
        <taxon>Polyneoptera</taxon>
        <taxon>Phasmatodea</taxon>
        <taxon>Verophasmatodea</taxon>
        <taxon>Anareolatae</taxon>
        <taxon>Phasmatidae</taxon>
        <taxon>Eurycanthinae</taxon>
        <taxon>Dryococelus</taxon>
    </lineage>
</organism>
<evidence type="ECO:0000313" key="3">
    <source>
        <dbReference type="Proteomes" id="UP001159363"/>
    </source>
</evidence>
<sequence length="179" mass="19391">MKQRRNARAVETGDPRENSPISSIVRHDSHVRKSGSDPAGYRTRYAVGEAGSLTATSPRPPTNTVCSVGRRASRRRPPPPHDDDVSGEYDAPTSFPRGRTGRSVSRSHSRSLLAPRRGVVRPTAVVALLQEDPPSSVSSEADTFVPEEARDDVSTDLGIGNTAVQREATEARWLGQRIA</sequence>
<evidence type="ECO:0000313" key="2">
    <source>
        <dbReference type="EMBL" id="KAJ8879194.1"/>
    </source>
</evidence>
<feature type="region of interest" description="Disordered" evidence="1">
    <location>
        <begin position="1"/>
        <end position="116"/>
    </location>
</feature>
<feature type="compositionally biased region" description="Polar residues" evidence="1">
    <location>
        <begin position="53"/>
        <end position="66"/>
    </location>
</feature>
<reference evidence="2 3" key="1">
    <citation type="submission" date="2023-02" db="EMBL/GenBank/DDBJ databases">
        <title>LHISI_Scaffold_Assembly.</title>
        <authorList>
            <person name="Stuart O.P."/>
            <person name="Cleave R."/>
            <person name="Magrath M.J.L."/>
            <person name="Mikheyev A.S."/>
        </authorList>
    </citation>
    <scope>NUCLEOTIDE SEQUENCE [LARGE SCALE GENOMIC DNA]</scope>
    <source>
        <strain evidence="2">Daus_M_001</strain>
        <tissue evidence="2">Leg muscle</tissue>
    </source>
</reference>
<accession>A0ABQ9H4H5</accession>
<feature type="region of interest" description="Disordered" evidence="1">
    <location>
        <begin position="130"/>
        <end position="161"/>
    </location>
</feature>
<feature type="compositionally biased region" description="Low complexity" evidence="1">
    <location>
        <begin position="97"/>
        <end position="106"/>
    </location>
</feature>
<evidence type="ECO:0000256" key="1">
    <source>
        <dbReference type="SAM" id="MobiDB-lite"/>
    </source>
</evidence>
<protein>
    <submittedName>
        <fullName evidence="2">Uncharacterized protein</fullName>
    </submittedName>
</protein>
<name>A0ABQ9H4H5_9NEOP</name>
<dbReference type="EMBL" id="JARBHB010000007">
    <property type="protein sequence ID" value="KAJ8879194.1"/>
    <property type="molecule type" value="Genomic_DNA"/>
</dbReference>
<gene>
    <name evidence="2" type="ORF">PR048_019800</name>
</gene>